<organism evidence="2 3">
    <name type="scientific">Gymnopilus junonius</name>
    <name type="common">Spectacular rustgill mushroom</name>
    <name type="synonym">Gymnopilus spectabilis subsp. junonius</name>
    <dbReference type="NCBI Taxonomy" id="109634"/>
    <lineage>
        <taxon>Eukaryota</taxon>
        <taxon>Fungi</taxon>
        <taxon>Dikarya</taxon>
        <taxon>Basidiomycota</taxon>
        <taxon>Agaricomycotina</taxon>
        <taxon>Agaricomycetes</taxon>
        <taxon>Agaricomycetidae</taxon>
        <taxon>Agaricales</taxon>
        <taxon>Agaricineae</taxon>
        <taxon>Hymenogastraceae</taxon>
        <taxon>Gymnopilus</taxon>
    </lineage>
</organism>
<evidence type="ECO:0000256" key="1">
    <source>
        <dbReference type="SAM" id="MobiDB-lite"/>
    </source>
</evidence>
<proteinExistence type="predicted"/>
<feature type="region of interest" description="Disordered" evidence="1">
    <location>
        <begin position="144"/>
        <end position="175"/>
    </location>
</feature>
<feature type="compositionally biased region" description="Basic residues" evidence="1">
    <location>
        <begin position="147"/>
        <end position="160"/>
    </location>
</feature>
<dbReference type="AlphaFoldDB" id="A0A9P5NAJ8"/>
<evidence type="ECO:0000313" key="2">
    <source>
        <dbReference type="EMBL" id="KAF8873203.1"/>
    </source>
</evidence>
<name>A0A9P5NAJ8_GYMJU</name>
<evidence type="ECO:0000313" key="3">
    <source>
        <dbReference type="Proteomes" id="UP000724874"/>
    </source>
</evidence>
<comment type="caution">
    <text evidence="2">The sequence shown here is derived from an EMBL/GenBank/DDBJ whole genome shotgun (WGS) entry which is preliminary data.</text>
</comment>
<reference evidence="2" key="1">
    <citation type="submission" date="2020-11" db="EMBL/GenBank/DDBJ databases">
        <authorList>
            <consortium name="DOE Joint Genome Institute"/>
            <person name="Ahrendt S."/>
            <person name="Riley R."/>
            <person name="Andreopoulos W."/>
            <person name="LaButti K."/>
            <person name="Pangilinan J."/>
            <person name="Ruiz-duenas F.J."/>
            <person name="Barrasa J.M."/>
            <person name="Sanchez-Garcia M."/>
            <person name="Camarero S."/>
            <person name="Miyauchi S."/>
            <person name="Serrano A."/>
            <person name="Linde D."/>
            <person name="Babiker R."/>
            <person name="Drula E."/>
            <person name="Ayuso-Fernandez I."/>
            <person name="Pacheco R."/>
            <person name="Padilla G."/>
            <person name="Ferreira P."/>
            <person name="Barriuso J."/>
            <person name="Kellner H."/>
            <person name="Castanera R."/>
            <person name="Alfaro M."/>
            <person name="Ramirez L."/>
            <person name="Pisabarro A.G."/>
            <person name="Kuo A."/>
            <person name="Tritt A."/>
            <person name="Lipzen A."/>
            <person name="He G."/>
            <person name="Yan M."/>
            <person name="Ng V."/>
            <person name="Cullen D."/>
            <person name="Martin F."/>
            <person name="Rosso M.-N."/>
            <person name="Henrissat B."/>
            <person name="Hibbett D."/>
            <person name="Martinez A.T."/>
            <person name="Grigoriev I.V."/>
        </authorList>
    </citation>
    <scope>NUCLEOTIDE SEQUENCE</scope>
    <source>
        <strain evidence="2">AH 44721</strain>
    </source>
</reference>
<keyword evidence="3" id="KW-1185">Reference proteome</keyword>
<gene>
    <name evidence="2" type="ORF">CPB84DRAFT_1753341</name>
</gene>
<protein>
    <submittedName>
        <fullName evidence="2">Uncharacterized protein</fullName>
    </submittedName>
</protein>
<dbReference type="Proteomes" id="UP000724874">
    <property type="component" value="Unassembled WGS sequence"/>
</dbReference>
<accession>A0A9P5NAJ8</accession>
<sequence length="175" mass="20353">MTMRPGTATECRKAPQLGRGLQYTFVQHLSEEKSTMQLQGKFDKHGCYTVEFDERHYSEETGNIELKLIARLKWPQSIHRLALRSTPTLEAPDFGFPKEGMFHLDDMTRRLSQCNFFHEIKVNIYETDTIKDGKRKRNIESKFEKHTKTKSISKAGRRKGCNPQIRHNTHTGKAD</sequence>
<dbReference type="EMBL" id="JADNYJ010000244">
    <property type="protein sequence ID" value="KAF8873203.1"/>
    <property type="molecule type" value="Genomic_DNA"/>
</dbReference>